<dbReference type="Gene3D" id="2.60.120.10">
    <property type="entry name" value="Jelly Rolls"/>
    <property type="match status" value="1"/>
</dbReference>
<feature type="signal peptide" evidence="1">
    <location>
        <begin position="1"/>
        <end position="15"/>
    </location>
</feature>
<name>A0A1S8YTK9_9GAMM</name>
<sequence>MLYASCSLMSLMSFAAGTLMTGASSQPHYLLLSQTDNGVPNNPRFPLICYPQAAPEDSEDLAVWFEDRFAANQWLPRWRYPVYPYTHFHPNTHEMLGICAGWAEILFGGDNGRVMTVHAGDAVLIPAGVGHKQIAASDDFFAVGAYPRGIQPETLRDDKAQLSLALEAVKQVAVPQSDPLLGDQGGLVDIWHPLVGAENRSDS</sequence>
<keyword evidence="1" id="KW-0732">Signal</keyword>
<organism evidence="2 3">
    <name type="scientific">Izhakiella australiensis</name>
    <dbReference type="NCBI Taxonomy" id="1926881"/>
    <lineage>
        <taxon>Bacteria</taxon>
        <taxon>Pseudomonadati</taxon>
        <taxon>Pseudomonadota</taxon>
        <taxon>Gammaproteobacteria</taxon>
        <taxon>Enterobacterales</taxon>
        <taxon>Erwiniaceae</taxon>
        <taxon>Izhakiella</taxon>
    </lineage>
</organism>
<dbReference type="RefSeq" id="WP_078000999.1">
    <property type="nucleotide sequence ID" value="NZ_MRUL01000001.1"/>
</dbReference>
<reference evidence="2 3" key="1">
    <citation type="submission" date="2016-12" db="EMBL/GenBank/DDBJ databases">
        <title>Izhakiella australiana sp. nov. of genus Izhakiella isolated from Australian desert.</title>
        <authorList>
            <person name="Ji M."/>
        </authorList>
    </citation>
    <scope>NUCLEOTIDE SEQUENCE [LARGE SCALE GENOMIC DNA]</scope>
    <source>
        <strain evidence="2 3">D4N98</strain>
    </source>
</reference>
<dbReference type="PANTHER" id="PTHR36448">
    <property type="entry name" value="BLR7373 PROTEIN"/>
    <property type="match status" value="1"/>
</dbReference>
<dbReference type="CDD" id="cd02219">
    <property type="entry name" value="cupin_YjlB-like"/>
    <property type="match status" value="1"/>
</dbReference>
<proteinExistence type="predicted"/>
<dbReference type="Proteomes" id="UP000190667">
    <property type="component" value="Unassembled WGS sequence"/>
</dbReference>
<dbReference type="STRING" id="1926881.BTJ39_02115"/>
<dbReference type="InterPro" id="IPR011051">
    <property type="entry name" value="RmlC_Cupin_sf"/>
</dbReference>
<feature type="chain" id="PRO_5012594182" description="Cupin 2 conserved barrel domain-containing protein" evidence="1">
    <location>
        <begin position="16"/>
        <end position="203"/>
    </location>
</feature>
<dbReference type="OrthoDB" id="9791759at2"/>
<dbReference type="PANTHER" id="PTHR36448:SF2">
    <property type="entry name" value="CUPIN TYPE-1 DOMAIN-CONTAINING PROTEIN"/>
    <property type="match status" value="1"/>
</dbReference>
<dbReference type="SUPFAM" id="SSF51182">
    <property type="entry name" value="RmlC-like cupins"/>
    <property type="match status" value="1"/>
</dbReference>
<evidence type="ECO:0000256" key="1">
    <source>
        <dbReference type="SAM" id="SignalP"/>
    </source>
</evidence>
<dbReference type="InterPro" id="IPR014710">
    <property type="entry name" value="RmlC-like_jellyroll"/>
</dbReference>
<accession>A0A1S8YTK9</accession>
<protein>
    <recommendedName>
        <fullName evidence="4">Cupin 2 conserved barrel domain-containing protein</fullName>
    </recommendedName>
</protein>
<keyword evidence="3" id="KW-1185">Reference proteome</keyword>
<dbReference type="EMBL" id="MRUL01000001">
    <property type="protein sequence ID" value="OON41973.1"/>
    <property type="molecule type" value="Genomic_DNA"/>
</dbReference>
<evidence type="ECO:0000313" key="3">
    <source>
        <dbReference type="Proteomes" id="UP000190667"/>
    </source>
</evidence>
<comment type="caution">
    <text evidence="2">The sequence shown here is derived from an EMBL/GenBank/DDBJ whole genome shotgun (WGS) entry which is preliminary data.</text>
</comment>
<dbReference type="InterPro" id="IPR047121">
    <property type="entry name" value="YjiB-like"/>
</dbReference>
<evidence type="ECO:0000313" key="2">
    <source>
        <dbReference type="EMBL" id="OON41973.1"/>
    </source>
</evidence>
<evidence type="ECO:0008006" key="4">
    <source>
        <dbReference type="Google" id="ProtNLM"/>
    </source>
</evidence>
<gene>
    <name evidence="2" type="ORF">BTJ39_02115</name>
</gene>
<dbReference type="AlphaFoldDB" id="A0A1S8YTK9"/>